<feature type="region of interest" description="Disordered" evidence="1">
    <location>
        <begin position="836"/>
        <end position="888"/>
    </location>
</feature>
<dbReference type="Proteomes" id="UP000054144">
    <property type="component" value="Unassembled WGS sequence"/>
</dbReference>
<feature type="compositionally biased region" description="Polar residues" evidence="1">
    <location>
        <begin position="972"/>
        <end position="983"/>
    </location>
</feature>
<feature type="region of interest" description="Disordered" evidence="1">
    <location>
        <begin position="624"/>
        <end position="738"/>
    </location>
</feature>
<organism evidence="2 3">
    <name type="scientific">Fistulina hepatica ATCC 64428</name>
    <dbReference type="NCBI Taxonomy" id="1128425"/>
    <lineage>
        <taxon>Eukaryota</taxon>
        <taxon>Fungi</taxon>
        <taxon>Dikarya</taxon>
        <taxon>Basidiomycota</taxon>
        <taxon>Agaricomycotina</taxon>
        <taxon>Agaricomycetes</taxon>
        <taxon>Agaricomycetidae</taxon>
        <taxon>Agaricales</taxon>
        <taxon>Fistulinaceae</taxon>
        <taxon>Fistulina</taxon>
    </lineage>
</organism>
<feature type="compositionally biased region" description="Low complexity" evidence="1">
    <location>
        <begin position="221"/>
        <end position="277"/>
    </location>
</feature>
<feature type="compositionally biased region" description="Low complexity" evidence="1">
    <location>
        <begin position="961"/>
        <end position="971"/>
    </location>
</feature>
<accession>A0A0D7A8Q7</accession>
<feature type="compositionally biased region" description="Pro residues" evidence="1">
    <location>
        <begin position="398"/>
        <end position="414"/>
    </location>
</feature>
<gene>
    <name evidence="2" type="ORF">FISHEDRAFT_74930</name>
</gene>
<feature type="region of interest" description="Disordered" evidence="1">
    <location>
        <begin position="1"/>
        <end position="25"/>
    </location>
</feature>
<protein>
    <submittedName>
        <fullName evidence="2">Uncharacterized protein</fullName>
    </submittedName>
</protein>
<evidence type="ECO:0000256" key="1">
    <source>
        <dbReference type="SAM" id="MobiDB-lite"/>
    </source>
</evidence>
<feature type="compositionally biased region" description="Low complexity" evidence="1">
    <location>
        <begin position="846"/>
        <end position="862"/>
    </location>
</feature>
<proteinExistence type="predicted"/>
<feature type="compositionally biased region" description="Low complexity" evidence="1">
    <location>
        <begin position="500"/>
        <end position="523"/>
    </location>
</feature>
<keyword evidence="3" id="KW-1185">Reference proteome</keyword>
<feature type="compositionally biased region" description="Low complexity" evidence="1">
    <location>
        <begin position="371"/>
        <end position="397"/>
    </location>
</feature>
<feature type="compositionally biased region" description="Low complexity" evidence="1">
    <location>
        <begin position="308"/>
        <end position="319"/>
    </location>
</feature>
<feature type="compositionally biased region" description="Low complexity" evidence="1">
    <location>
        <begin position="1050"/>
        <end position="1059"/>
    </location>
</feature>
<dbReference type="AlphaFoldDB" id="A0A0D7A8Q7"/>
<feature type="compositionally biased region" description="Polar residues" evidence="1">
    <location>
        <begin position="477"/>
        <end position="490"/>
    </location>
</feature>
<feature type="compositionally biased region" description="Low complexity" evidence="1">
    <location>
        <begin position="420"/>
        <end position="431"/>
    </location>
</feature>
<feature type="compositionally biased region" description="Low complexity" evidence="1">
    <location>
        <begin position="869"/>
        <end position="888"/>
    </location>
</feature>
<reference evidence="2 3" key="1">
    <citation type="journal article" date="2015" name="Fungal Genet. Biol.">
        <title>Evolution of novel wood decay mechanisms in Agaricales revealed by the genome sequences of Fistulina hepatica and Cylindrobasidium torrendii.</title>
        <authorList>
            <person name="Floudas D."/>
            <person name="Held B.W."/>
            <person name="Riley R."/>
            <person name="Nagy L.G."/>
            <person name="Koehler G."/>
            <person name="Ransdell A.S."/>
            <person name="Younus H."/>
            <person name="Chow J."/>
            <person name="Chiniquy J."/>
            <person name="Lipzen A."/>
            <person name="Tritt A."/>
            <person name="Sun H."/>
            <person name="Haridas S."/>
            <person name="LaButti K."/>
            <person name="Ohm R.A."/>
            <person name="Kues U."/>
            <person name="Blanchette R.A."/>
            <person name="Grigoriev I.V."/>
            <person name="Minto R.E."/>
            <person name="Hibbett D.S."/>
        </authorList>
    </citation>
    <scope>NUCLEOTIDE SEQUENCE [LARGE SCALE GENOMIC DNA]</scope>
    <source>
        <strain evidence="2 3">ATCC 64428</strain>
    </source>
</reference>
<feature type="compositionally biased region" description="Polar residues" evidence="1">
    <location>
        <begin position="344"/>
        <end position="360"/>
    </location>
</feature>
<feature type="compositionally biased region" description="Polar residues" evidence="1">
    <location>
        <begin position="208"/>
        <end position="220"/>
    </location>
</feature>
<dbReference type="EMBL" id="KN882004">
    <property type="protein sequence ID" value="KIY47193.1"/>
    <property type="molecule type" value="Genomic_DNA"/>
</dbReference>
<feature type="region of interest" description="Disordered" evidence="1">
    <location>
        <begin position="1145"/>
        <end position="1178"/>
    </location>
</feature>
<feature type="compositionally biased region" description="Basic and acidic residues" evidence="1">
    <location>
        <begin position="465"/>
        <end position="474"/>
    </location>
</feature>
<feature type="region of interest" description="Disordered" evidence="1">
    <location>
        <begin position="47"/>
        <end position="79"/>
    </location>
</feature>
<name>A0A0D7A8Q7_9AGAR</name>
<feature type="region of interest" description="Disordered" evidence="1">
    <location>
        <begin position="208"/>
        <end position="535"/>
    </location>
</feature>
<feature type="compositionally biased region" description="Basic and acidic residues" evidence="1">
    <location>
        <begin position="920"/>
        <end position="930"/>
    </location>
</feature>
<feature type="compositionally biased region" description="Basic and acidic residues" evidence="1">
    <location>
        <begin position="1100"/>
        <end position="1120"/>
    </location>
</feature>
<sequence>MSPSSFCGMFKRNKSPFSRSARRPRTIVSDLEGYQIQPFRDRDIAAATRANAQHDRSFSTTHIPSSHPSNRGNTLGAVFESPSYGSLPDTWSSPKDDYMPPFRPAHANHSASSVPSIPARPHTYHDAARPSSLPDTFPPIVVSPNSRMAVRVSPTALPGSRTTLYGTPRDLLSEMSDDSFFNPYDPASIAGFSAICTANEPANVSAGQAVWSTPSPTRYESPTSSRASPAPSPLFARSSRSGSPLRPSSIVSTPSPLSAYSQPSASSRPQSMRSSSSPGPPSVPSSSPIPARDKGKGKVNLTPEHSGRSSLSSSTLPHSQNVSYFPPRPFHPTVIQSRVEDGQQRTVRPSRQTTTDNASQRPRSHSRGSSHSRSPSRSPHSGRSRSVSPQFPVHVPTSPVPPVPPLPSFVPPTVPEKTQSSIPPTSSRKSSGPSWEPTGLFSVQPSSPIKLPSPPTALRAPSADLKMRPADPHKRSLISTEMPPTNNDAVRSSKVARGLTADSSLTSRASSTSTSAMTRGTSAVSVPESKFSSSERRLSALSSIVELSGLPAVEAILSPVQSIQYPASFPETTLSSDARRQPPPSSASNKDVRASTFPAISGATMSTAEIQKQYQLARARGISISEVSSSNEPPPTSRHARTESAPAAHTVHIVTKNDNVPRKSSSPHRKQQFHQPSETTRSRSASSSSSSRKHNPSVSIIPQLQAEAYADFAGGRSSDEDDYVHVPPAGRGNDHLVKRGDARATAVAEFLEREREAEEFLLRERAEEAERQQARAGRRGLEMNELVGMDDAIFAIGSRPSGIDEFGVSVRRPYYGHVRSESSPYDVAVSSLSSAVGGGGTLPRARPVTVVPRTSSSTLSTRELQQLAGTSSFSHTRGRSSSSASSAIAGSSGVANMNLLPQLQDEAFADFSAGDASEMDLDRRQEETRQQHRAPAQVSGVGGATTPGGPRPTHRRRKKSGSSTASSLSTKELQSQWSPTFPFQRQLPATAPPYVSHQPQPPPSVRPHTRPSTSAASVSFVGLQDNSNRRKASASVSFVGLQDSNKHRTASMSSSAAGSFFPTLQDEPFTEFGAADGDESDSSRGRPPPPLRLSSRRGRNSRDREVSSESGSERRRREARTPPPPAYQAKPVPMEGVSMAGVGALHLDLGGGTGLFEPLDFSVSLQRDKQQTPRTMTG</sequence>
<feature type="region of interest" description="Disordered" evidence="1">
    <location>
        <begin position="571"/>
        <end position="607"/>
    </location>
</feature>
<evidence type="ECO:0000313" key="3">
    <source>
        <dbReference type="Proteomes" id="UP000054144"/>
    </source>
</evidence>
<evidence type="ECO:0000313" key="2">
    <source>
        <dbReference type="EMBL" id="KIY47193.1"/>
    </source>
</evidence>
<feature type="compositionally biased region" description="Polar residues" evidence="1">
    <location>
        <begin position="58"/>
        <end position="73"/>
    </location>
</feature>
<feature type="region of interest" description="Disordered" evidence="1">
    <location>
        <begin position="920"/>
        <end position="1133"/>
    </location>
</feature>